<keyword evidence="2" id="KW-1185">Reference proteome</keyword>
<organism evidence="1 2">
    <name type="scientific">Phyllosticta capitalensis</name>
    <dbReference type="NCBI Taxonomy" id="121624"/>
    <lineage>
        <taxon>Eukaryota</taxon>
        <taxon>Fungi</taxon>
        <taxon>Dikarya</taxon>
        <taxon>Ascomycota</taxon>
        <taxon>Pezizomycotina</taxon>
        <taxon>Dothideomycetes</taxon>
        <taxon>Dothideomycetes incertae sedis</taxon>
        <taxon>Botryosphaeriales</taxon>
        <taxon>Phyllostictaceae</taxon>
        <taxon>Phyllosticta</taxon>
    </lineage>
</organism>
<protein>
    <submittedName>
        <fullName evidence="1">Uncharacterized protein</fullName>
    </submittedName>
</protein>
<comment type="caution">
    <text evidence="1">The sequence shown here is derived from an EMBL/GenBank/DDBJ whole genome shotgun (WGS) entry which is preliminary data.</text>
</comment>
<evidence type="ECO:0000313" key="2">
    <source>
        <dbReference type="Proteomes" id="UP001492380"/>
    </source>
</evidence>
<sequence>MEHPDLAHCHPTQLLAAFVRLRLKQPYPRHSTRQTHACHAPAAFQVNLHAVDLANVFPNPYLSAGHHPTLASRETAKKLQAVASSSPQLPPPPRLSLLLTNLLSRLLQLPVKGRERLILPFNVPHAVIPPALFFHCSIVLVISVTRFPFFIQASVVTFIPQGTHSSQFASGSKKSPSITRISVRRAIYCPSPPSTPALPLPCGGTWRLRLQSQAQLRLLAARLAEHDTGFSSSRLRLQTSLHLHLELCRQRQRRKACGQTTCCIRGFCCGQIELLNCCHDGVSASRPHLLDLLLWQKQQQ</sequence>
<accession>A0ABR1Z147</accession>
<name>A0ABR1Z147_9PEZI</name>
<evidence type="ECO:0000313" key="1">
    <source>
        <dbReference type="EMBL" id="KAK8244589.1"/>
    </source>
</evidence>
<proteinExistence type="predicted"/>
<gene>
    <name evidence="1" type="ORF">HDK90DRAFT_163918</name>
</gene>
<dbReference type="EMBL" id="JBBWRZ010000002">
    <property type="protein sequence ID" value="KAK8244589.1"/>
    <property type="molecule type" value="Genomic_DNA"/>
</dbReference>
<reference evidence="1 2" key="1">
    <citation type="submission" date="2024-04" db="EMBL/GenBank/DDBJ databases">
        <title>Phyllosticta paracitricarpa is synonymous to the EU quarantine fungus P. citricarpa based on phylogenomic analyses.</title>
        <authorList>
            <consortium name="Lawrence Berkeley National Laboratory"/>
            <person name="Van Ingen-Buijs V.A."/>
            <person name="Van Westerhoven A.C."/>
            <person name="Haridas S."/>
            <person name="Skiadas P."/>
            <person name="Martin F."/>
            <person name="Groenewald J.Z."/>
            <person name="Crous P.W."/>
            <person name="Seidl M.F."/>
        </authorList>
    </citation>
    <scope>NUCLEOTIDE SEQUENCE [LARGE SCALE GENOMIC DNA]</scope>
    <source>
        <strain evidence="1 2">CBS 123374</strain>
    </source>
</reference>
<dbReference type="Proteomes" id="UP001492380">
    <property type="component" value="Unassembled WGS sequence"/>
</dbReference>